<feature type="domain" description="Nucleoside diphosphate kinase-like" evidence="7">
    <location>
        <begin position="6"/>
        <end position="187"/>
    </location>
</feature>
<dbReference type="Gene3D" id="3.30.70.141">
    <property type="entry name" value="Nucleoside diphosphate kinase-like domain"/>
    <property type="match status" value="1"/>
</dbReference>
<evidence type="ECO:0000259" key="7">
    <source>
        <dbReference type="SMART" id="SM00562"/>
    </source>
</evidence>
<dbReference type="PANTHER" id="PTHR11349">
    <property type="entry name" value="NUCLEOSIDE DIPHOSPHATE KINASE"/>
    <property type="match status" value="1"/>
</dbReference>
<accession>A0A2M7AQA8</accession>
<comment type="cofactor">
    <cofactor evidence="1">
        <name>Mg(2+)</name>
        <dbReference type="ChEBI" id="CHEBI:18420"/>
    </cofactor>
</comment>
<dbReference type="SMART" id="SM00562">
    <property type="entry name" value="NDK"/>
    <property type="match status" value="1"/>
</dbReference>
<dbReference type="PROSITE" id="PS51374">
    <property type="entry name" value="NDPK_LIKE"/>
    <property type="match status" value="1"/>
</dbReference>
<dbReference type="EMBL" id="PEWC01000025">
    <property type="protein sequence ID" value="PIU71816.1"/>
    <property type="molecule type" value="Genomic_DNA"/>
</dbReference>
<dbReference type="Pfam" id="PF00334">
    <property type="entry name" value="NDK"/>
    <property type="match status" value="2"/>
</dbReference>
<evidence type="ECO:0000256" key="2">
    <source>
        <dbReference type="ARBA" id="ARBA00008142"/>
    </source>
</evidence>
<comment type="caution">
    <text evidence="8">The sequence shown here is derived from an EMBL/GenBank/DDBJ whole genome shotgun (WGS) entry which is preliminary data.</text>
</comment>
<dbReference type="InterPro" id="IPR034907">
    <property type="entry name" value="NDK-like_dom"/>
</dbReference>
<evidence type="ECO:0000256" key="6">
    <source>
        <dbReference type="PROSITE-ProRule" id="PRU00706"/>
    </source>
</evidence>
<dbReference type="AlphaFoldDB" id="A0A2M7AQA8"/>
<evidence type="ECO:0000256" key="1">
    <source>
        <dbReference type="ARBA" id="ARBA00001946"/>
    </source>
</evidence>
<gene>
    <name evidence="8" type="ORF">COS80_01180</name>
</gene>
<evidence type="ECO:0000256" key="3">
    <source>
        <dbReference type="ARBA" id="ARBA00012966"/>
    </source>
</evidence>
<sequence length="199" mass="22393">MKNSLIEQTVVLVKPDGVKRALVGEIVSRFEKIGLKIVGMKMVWVDEEMVRKHYPTTRKEWVTKIGEKTLEAYKNYGTDPKEHLGTMEPYEIGVLICKWLVDYLTSGPVVAMVLEGPHAIAAVRKMAGYTYPDTAAPGTIRGDFSIDSPDFANMIKRSGMNLVHASGNAEEAKFEIALWFRKEEIYNYKRADEGAMFGL</sequence>
<dbReference type="InterPro" id="IPR036850">
    <property type="entry name" value="NDK-like_dom_sf"/>
</dbReference>
<evidence type="ECO:0000256" key="4">
    <source>
        <dbReference type="ARBA" id="ARBA00022679"/>
    </source>
</evidence>
<dbReference type="Proteomes" id="UP000230972">
    <property type="component" value="Unassembled WGS sequence"/>
</dbReference>
<dbReference type="EC" id="2.7.4.6" evidence="3"/>
<organism evidence="8 9">
    <name type="scientific">Candidatus Woesebacteria bacterium CG06_land_8_20_14_3_00_39_27</name>
    <dbReference type="NCBI Taxonomy" id="1975057"/>
    <lineage>
        <taxon>Bacteria</taxon>
        <taxon>Candidatus Woeseibacteriota</taxon>
    </lineage>
</organism>
<dbReference type="SUPFAM" id="SSF54919">
    <property type="entry name" value="Nucleoside diphosphate kinase, NDK"/>
    <property type="match status" value="1"/>
</dbReference>
<reference evidence="9" key="1">
    <citation type="submission" date="2017-09" db="EMBL/GenBank/DDBJ databases">
        <title>Depth-based differentiation of microbial function through sediment-hosted aquifers and enrichment of novel symbionts in the deep terrestrial subsurface.</title>
        <authorList>
            <person name="Probst A.J."/>
            <person name="Ladd B."/>
            <person name="Jarett J.K."/>
            <person name="Geller-Mcgrath D.E."/>
            <person name="Sieber C.M.K."/>
            <person name="Emerson J.B."/>
            <person name="Anantharaman K."/>
            <person name="Thomas B.C."/>
            <person name="Malmstrom R."/>
            <person name="Stieglmeier M."/>
            <person name="Klingl A."/>
            <person name="Woyke T."/>
            <person name="Ryan C.M."/>
            <person name="Banfield J.F."/>
        </authorList>
    </citation>
    <scope>NUCLEOTIDE SEQUENCE [LARGE SCALE GENOMIC DNA]</scope>
</reference>
<dbReference type="GO" id="GO:0004550">
    <property type="term" value="F:nucleoside diphosphate kinase activity"/>
    <property type="evidence" value="ECO:0007669"/>
    <property type="project" value="UniProtKB-EC"/>
</dbReference>
<proteinExistence type="inferred from homology"/>
<evidence type="ECO:0000313" key="8">
    <source>
        <dbReference type="EMBL" id="PIU71816.1"/>
    </source>
</evidence>
<dbReference type="CDD" id="cd04413">
    <property type="entry name" value="NDPk_I"/>
    <property type="match status" value="1"/>
</dbReference>
<comment type="similarity">
    <text evidence="2 6">Belongs to the NDK family.</text>
</comment>
<evidence type="ECO:0000256" key="5">
    <source>
        <dbReference type="ARBA" id="ARBA00022777"/>
    </source>
</evidence>
<protein>
    <recommendedName>
        <fullName evidence="3">nucleoside-diphosphate kinase</fullName>
        <ecNumber evidence="3">2.7.4.6</ecNumber>
    </recommendedName>
</protein>
<name>A0A2M7AQA8_9BACT</name>
<comment type="caution">
    <text evidence="6">Lacks conserved residue(s) required for the propagation of feature annotation.</text>
</comment>
<evidence type="ECO:0000313" key="9">
    <source>
        <dbReference type="Proteomes" id="UP000230972"/>
    </source>
</evidence>
<keyword evidence="5 8" id="KW-0418">Kinase</keyword>
<keyword evidence="4 8" id="KW-0808">Transferase</keyword>